<dbReference type="SUPFAM" id="SSF82693">
    <property type="entry name" value="Multidrug efflux transporter AcrB pore domain, PN1, PN2, PC1 and PC2 subdomains"/>
    <property type="match status" value="3"/>
</dbReference>
<dbReference type="Gene3D" id="3.30.70.1430">
    <property type="entry name" value="Multidrug efflux transporter AcrB pore domain"/>
    <property type="match status" value="2"/>
</dbReference>
<gene>
    <name evidence="1" type="ORF">FNA67_16515</name>
</gene>
<dbReference type="InterPro" id="IPR001036">
    <property type="entry name" value="Acrflvin-R"/>
</dbReference>
<dbReference type="OrthoDB" id="8308837at2"/>
<dbReference type="SUPFAM" id="SSF82866">
    <property type="entry name" value="Multidrug efflux transporter AcrB transmembrane domain"/>
    <property type="match status" value="2"/>
</dbReference>
<keyword evidence="2" id="KW-1185">Reference proteome</keyword>
<name>A0A5B9DQM4_9HYPH</name>
<reference evidence="1 2" key="1">
    <citation type="journal article" date="2015" name="Int. J. Syst. Evol. Microbiol.">
        <title>Youhaiella tibetensis gen. nov., sp. nov., isolated from subsurface sediment.</title>
        <authorList>
            <person name="Wang Y.X."/>
            <person name="Huang F.Q."/>
            <person name="Nogi Y."/>
            <person name="Pang S.J."/>
            <person name="Wang P.K."/>
            <person name="Lv J."/>
        </authorList>
    </citation>
    <scope>NUCLEOTIDE SEQUENCE [LARGE SCALE GENOMIC DNA]</scope>
    <source>
        <strain evidence="2">fig4</strain>
    </source>
</reference>
<organism evidence="1 2">
    <name type="scientific">Paradevosia tibetensis</name>
    <dbReference type="NCBI Taxonomy" id="1447062"/>
    <lineage>
        <taxon>Bacteria</taxon>
        <taxon>Pseudomonadati</taxon>
        <taxon>Pseudomonadota</taxon>
        <taxon>Alphaproteobacteria</taxon>
        <taxon>Hyphomicrobiales</taxon>
        <taxon>Devosiaceae</taxon>
        <taxon>Paradevosia</taxon>
    </lineage>
</organism>
<accession>A0A5B9DQM4</accession>
<evidence type="ECO:0000313" key="2">
    <source>
        <dbReference type="Proteomes" id="UP000321062"/>
    </source>
</evidence>
<dbReference type="GO" id="GO:0042910">
    <property type="term" value="F:xenobiotic transmembrane transporter activity"/>
    <property type="evidence" value="ECO:0007669"/>
    <property type="project" value="TreeGrafter"/>
</dbReference>
<dbReference type="RefSeq" id="WP_049706193.1">
    <property type="nucleotide sequence ID" value="NZ_BMFM01000001.1"/>
</dbReference>
<dbReference type="PRINTS" id="PR00702">
    <property type="entry name" value="ACRIFLAVINRP"/>
</dbReference>
<dbReference type="EMBL" id="CP041690">
    <property type="protein sequence ID" value="QEE21691.1"/>
    <property type="molecule type" value="Genomic_DNA"/>
</dbReference>
<sequence>MSIKSQNERGGVLAQLFVRRPVLAVVINALIVVAGIAAFFGVEVRELPSVEQPQLSIQTSYTGAAAETVDREITSVIEGAVARVPGVASISSSSSFGNSRVSIGFTDGTNLDNATSDVRDALSRITNRFPDNVNTPTIVKADSNASAIIQLAVTSDTMSIGDLTDLVNNTISERLAAVPGVADVQIYGTQNNVFQVDIDQVKLASLGLTVADVRNALSTVAFDTPTGSLNGANQNINVRAVADVNTPQEFENLIIKGKTRLGDVATVVFAPNSASSGLRSDGKQGIGLGIIRQAQSNTVQISQGIHAAVAAMQPSLPPGVSVKISSDDSVFINGAIEEVQRSLIIAVVVVVGVIFLFLLDWRATLVPAISMPVALIGAMAGIYLAGFSINILTLLALVLATGLVVDDAIVVLENIVRRRGMGIGPRAAAVLGTQEVFFAVIATTATLAAVFIPLSFLPGQTGRLFREFGFTLAMAVGLSAVVALSLGPMLASRMLKHADDMHGSAGKPGLFHRALSYVGNLFGGFYRRTVHICLNYPFPVLMVAVLFAGSAYLVFGTLKQELTPTEDRSAIMLRVQAPNTVSLDFTRTQMRKIEDLLQPYRDSGEIQSIFSISGFGSNTSNGFMTLTLAPWDQRHRSQQQIMGEINNLLTQVPGVTARAMSPNSLGIRGGGSGLQFAVAGSDYAQLSDTANKIVAELQKDPRFGRVSSNYDTTQPQLTLTVDREKAAALGIDINGLATTMQAMIDGTDVGSVFINDESYSVTMMSTTNKVNDPGDLESIFVKTSDGRYVPISSIATLKEAPIAPSLGREQQRRAVSVTASLDGLPLGDAYNMALAIAKPLLPEGTTILPLAEARTLGESNNGLLITFSFALVVILLVLAAQFESVWSAIIVMATVPFGLACAVYALLLTGQTLNVYSQIGLILVVGIMAKNGILIVEFANQLRDRGLSVREAVEQASNIRLRPVLMTMIATVLGGLPLVIAHGAGAESRAALGWVIIGGLGPAAVSTLYLTPVAYLLLARFSKPKAEEEHRLERELDDANASGAAHEPEPLPTPVLAAKAAE</sequence>
<dbReference type="SUPFAM" id="SSF82714">
    <property type="entry name" value="Multidrug efflux transporter AcrB TolC docking domain, DN and DC subdomains"/>
    <property type="match status" value="2"/>
</dbReference>
<evidence type="ECO:0000313" key="1">
    <source>
        <dbReference type="EMBL" id="QEE21691.1"/>
    </source>
</evidence>
<dbReference type="InterPro" id="IPR027463">
    <property type="entry name" value="AcrB_DN_DC_subdom"/>
</dbReference>
<dbReference type="GO" id="GO:0005886">
    <property type="term" value="C:plasma membrane"/>
    <property type="evidence" value="ECO:0007669"/>
    <property type="project" value="TreeGrafter"/>
</dbReference>
<dbReference type="Gene3D" id="3.30.70.1440">
    <property type="entry name" value="Multidrug efflux transporter AcrB pore domain"/>
    <property type="match status" value="1"/>
</dbReference>
<dbReference type="KEGG" id="yti:FNA67_16515"/>
<dbReference type="Pfam" id="PF00873">
    <property type="entry name" value="ACR_tran"/>
    <property type="match status" value="1"/>
</dbReference>
<dbReference type="Gene3D" id="3.30.70.1320">
    <property type="entry name" value="Multidrug efflux transporter AcrB pore domain like"/>
    <property type="match status" value="1"/>
</dbReference>
<dbReference type="PANTHER" id="PTHR32063:SF14">
    <property type="entry name" value="BLL4319 PROTEIN"/>
    <property type="match status" value="1"/>
</dbReference>
<dbReference type="Gene3D" id="1.20.1640.10">
    <property type="entry name" value="Multidrug efflux transporter AcrB transmembrane domain"/>
    <property type="match status" value="2"/>
</dbReference>
<dbReference type="PANTHER" id="PTHR32063">
    <property type="match status" value="1"/>
</dbReference>
<proteinExistence type="predicted"/>
<dbReference type="Gene3D" id="3.30.2090.10">
    <property type="entry name" value="Multidrug efflux transporter AcrB TolC docking domain, DN and DC subdomains"/>
    <property type="match status" value="2"/>
</dbReference>
<dbReference type="AlphaFoldDB" id="A0A5B9DQM4"/>
<protein>
    <submittedName>
        <fullName evidence="1">Efflux RND transporter permease subunit</fullName>
    </submittedName>
</protein>
<dbReference type="Proteomes" id="UP000321062">
    <property type="component" value="Chromosome"/>
</dbReference>